<accession>A0A5N5LZV1</accession>
<organism evidence="2 3">
    <name type="scientific">Salix brachista</name>
    <dbReference type="NCBI Taxonomy" id="2182728"/>
    <lineage>
        <taxon>Eukaryota</taxon>
        <taxon>Viridiplantae</taxon>
        <taxon>Streptophyta</taxon>
        <taxon>Embryophyta</taxon>
        <taxon>Tracheophyta</taxon>
        <taxon>Spermatophyta</taxon>
        <taxon>Magnoliopsida</taxon>
        <taxon>eudicotyledons</taxon>
        <taxon>Gunneridae</taxon>
        <taxon>Pentapetalae</taxon>
        <taxon>rosids</taxon>
        <taxon>fabids</taxon>
        <taxon>Malpighiales</taxon>
        <taxon>Salicaceae</taxon>
        <taxon>Saliceae</taxon>
        <taxon>Salix</taxon>
    </lineage>
</organism>
<dbReference type="EMBL" id="VDCV01000007">
    <property type="protein sequence ID" value="KAB5547473.1"/>
    <property type="molecule type" value="Genomic_DNA"/>
</dbReference>
<keyword evidence="3" id="KW-1185">Reference proteome</keyword>
<reference evidence="3" key="1">
    <citation type="journal article" date="2019" name="Gigascience">
        <title>De novo genome assembly of the endangered Acer yangbiense, a plant species with extremely small populations endemic to Yunnan Province, China.</title>
        <authorList>
            <person name="Yang J."/>
            <person name="Wariss H.M."/>
            <person name="Tao L."/>
            <person name="Zhang R."/>
            <person name="Yun Q."/>
            <person name="Hollingsworth P."/>
            <person name="Dao Z."/>
            <person name="Luo G."/>
            <person name="Guo H."/>
            <person name="Ma Y."/>
            <person name="Sun W."/>
        </authorList>
    </citation>
    <scope>NUCLEOTIDE SEQUENCE [LARGE SCALE GENOMIC DNA]</scope>
    <source>
        <strain evidence="3">cv. br00</strain>
    </source>
</reference>
<dbReference type="Proteomes" id="UP000326939">
    <property type="component" value="Chromosome 7"/>
</dbReference>
<proteinExistence type="predicted"/>
<comment type="caution">
    <text evidence="2">The sequence shown here is derived from an EMBL/GenBank/DDBJ whole genome shotgun (WGS) entry which is preliminary data.</text>
</comment>
<dbReference type="AlphaFoldDB" id="A0A5N5LZV1"/>
<evidence type="ECO:0000313" key="2">
    <source>
        <dbReference type="EMBL" id="KAB5547473.1"/>
    </source>
</evidence>
<evidence type="ECO:0000256" key="1">
    <source>
        <dbReference type="SAM" id="MobiDB-lite"/>
    </source>
</evidence>
<gene>
    <name evidence="2" type="ORF">DKX38_010879</name>
</gene>
<evidence type="ECO:0000313" key="3">
    <source>
        <dbReference type="Proteomes" id="UP000326939"/>
    </source>
</evidence>
<sequence length="145" mass="15432">MHAWLRFPECMNGGSDLILPSVAILFTPSSPPYLFCQVGQFRGKWKRLLKRTSIVAWKGFTIPIAKPPSTSLITSSGDLYSDSTSLLVVAFPALVISGARYPTVPTKPQFIENVYDGGASAGDTVDGGSCTEDGPTVMSGVDDGE</sequence>
<protein>
    <submittedName>
        <fullName evidence="2">Uncharacterized protein</fullName>
    </submittedName>
</protein>
<name>A0A5N5LZV1_9ROSI</name>
<feature type="region of interest" description="Disordered" evidence="1">
    <location>
        <begin position="123"/>
        <end position="145"/>
    </location>
</feature>